<keyword evidence="9" id="KW-1029">Fimbrium biogenesis</keyword>
<evidence type="ECO:0000256" key="9">
    <source>
        <dbReference type="RuleBase" id="RU003884"/>
    </source>
</evidence>
<dbReference type="Pfam" id="PF00577">
    <property type="entry name" value="Usher"/>
    <property type="match status" value="1"/>
</dbReference>
<evidence type="ECO:0000256" key="2">
    <source>
        <dbReference type="ARBA" id="ARBA00008064"/>
    </source>
</evidence>
<keyword evidence="7 9" id="KW-0472">Membrane</keyword>
<dbReference type="RefSeq" id="WP_193830066.1">
    <property type="nucleotide sequence ID" value="NZ_PKLF01000014.1"/>
</dbReference>
<evidence type="ECO:0000256" key="6">
    <source>
        <dbReference type="ARBA" id="ARBA00022729"/>
    </source>
</evidence>
<organism evidence="14 15">
    <name type="scientific">Morganella morganii</name>
    <name type="common">Proteus morganii</name>
    <dbReference type="NCBI Taxonomy" id="582"/>
    <lineage>
        <taxon>Bacteria</taxon>
        <taxon>Pseudomonadati</taxon>
        <taxon>Pseudomonadota</taxon>
        <taxon>Gammaproteobacteria</taxon>
        <taxon>Enterobacterales</taxon>
        <taxon>Morganellaceae</taxon>
        <taxon>Morganella</taxon>
    </lineage>
</organism>
<dbReference type="GO" id="GO:0015473">
    <property type="term" value="F:fimbrial usher porin activity"/>
    <property type="evidence" value="ECO:0007669"/>
    <property type="project" value="InterPro"/>
</dbReference>
<dbReference type="Gene3D" id="2.60.40.2070">
    <property type="match status" value="1"/>
</dbReference>
<dbReference type="InterPro" id="IPR000015">
    <property type="entry name" value="Fimb_usher"/>
</dbReference>
<keyword evidence="4" id="KW-1134">Transmembrane beta strand</keyword>
<evidence type="ECO:0000259" key="13">
    <source>
        <dbReference type="Pfam" id="PF13954"/>
    </source>
</evidence>
<dbReference type="Pfam" id="PF13953">
    <property type="entry name" value="PapC_C"/>
    <property type="match status" value="1"/>
</dbReference>
<keyword evidence="3 9" id="KW-0813">Transport</keyword>
<dbReference type="InterPro" id="IPR025949">
    <property type="entry name" value="PapC-like_C"/>
</dbReference>
<dbReference type="InterPro" id="IPR037224">
    <property type="entry name" value="PapC_N_sf"/>
</dbReference>
<dbReference type="Gene3D" id="2.60.40.3110">
    <property type="match status" value="1"/>
</dbReference>
<evidence type="ECO:0000256" key="11">
    <source>
        <dbReference type="SAM" id="SignalP"/>
    </source>
</evidence>
<dbReference type="PROSITE" id="PS01151">
    <property type="entry name" value="FIMBRIAL_USHER"/>
    <property type="match status" value="1"/>
</dbReference>
<dbReference type="FunFam" id="2.60.40.3110:FF:000001">
    <property type="entry name" value="Putative fimbrial outer membrane usher"/>
    <property type="match status" value="1"/>
</dbReference>
<accession>A0A8I0Q423</accession>
<keyword evidence="8 9" id="KW-0998">Cell outer membrane</keyword>
<dbReference type="GO" id="GO:0009297">
    <property type="term" value="P:pilus assembly"/>
    <property type="evidence" value="ECO:0007669"/>
    <property type="project" value="InterPro"/>
</dbReference>
<dbReference type="Proteomes" id="UP000650477">
    <property type="component" value="Unassembled WGS sequence"/>
</dbReference>
<dbReference type="InterPro" id="IPR042186">
    <property type="entry name" value="FimD_plug_dom"/>
</dbReference>
<dbReference type="GO" id="GO:0009279">
    <property type="term" value="C:cell outer membrane"/>
    <property type="evidence" value="ECO:0007669"/>
    <property type="project" value="UniProtKB-SubCell"/>
</dbReference>
<dbReference type="PANTHER" id="PTHR30451:SF10">
    <property type="entry name" value="OUTER MEMBRANE USHER PROTEIN YFCU-RELATED"/>
    <property type="match status" value="1"/>
</dbReference>
<reference evidence="14" key="1">
    <citation type="submission" date="2017-12" db="EMBL/GenBank/DDBJ databases">
        <title>Genome sequencing and analysis.</title>
        <authorList>
            <person name="Huang Y.-T."/>
        </authorList>
    </citation>
    <scope>NUCLEOTIDE SEQUENCE</scope>
    <source>
        <strain evidence="14">VGH116</strain>
    </source>
</reference>
<dbReference type="NCBIfam" id="NF011812">
    <property type="entry name" value="PRK15284.1"/>
    <property type="match status" value="1"/>
</dbReference>
<evidence type="ECO:0000256" key="7">
    <source>
        <dbReference type="ARBA" id="ARBA00023136"/>
    </source>
</evidence>
<evidence type="ECO:0000313" key="14">
    <source>
        <dbReference type="EMBL" id="MBE8613819.1"/>
    </source>
</evidence>
<feature type="compositionally biased region" description="Polar residues" evidence="10">
    <location>
        <begin position="876"/>
        <end position="885"/>
    </location>
</feature>
<dbReference type="SUPFAM" id="SSF141729">
    <property type="entry name" value="FimD N-terminal domain-like"/>
    <property type="match status" value="1"/>
</dbReference>
<dbReference type="InterPro" id="IPR025885">
    <property type="entry name" value="PapC_N"/>
</dbReference>
<gene>
    <name evidence="14" type="ORF">CYG68_15625</name>
</gene>
<dbReference type="AlphaFoldDB" id="A0A8I0Q423"/>
<feature type="region of interest" description="Disordered" evidence="10">
    <location>
        <begin position="837"/>
        <end position="885"/>
    </location>
</feature>
<feature type="chain" id="PRO_5034502896" evidence="11">
    <location>
        <begin position="28"/>
        <end position="885"/>
    </location>
</feature>
<evidence type="ECO:0000313" key="15">
    <source>
        <dbReference type="Proteomes" id="UP000650477"/>
    </source>
</evidence>
<dbReference type="Gene3D" id="2.60.40.2610">
    <property type="entry name" value="Outer membrane usher protein FimD, plug domain"/>
    <property type="match status" value="1"/>
</dbReference>
<evidence type="ECO:0000256" key="5">
    <source>
        <dbReference type="ARBA" id="ARBA00022692"/>
    </source>
</evidence>
<feature type="signal peptide" evidence="11">
    <location>
        <begin position="1"/>
        <end position="27"/>
    </location>
</feature>
<comment type="subcellular location">
    <subcellularLocation>
        <location evidence="1 9">Cell outer membrane</location>
        <topology evidence="1 9">Multi-pass membrane protein</topology>
    </subcellularLocation>
</comment>
<keyword evidence="6 11" id="KW-0732">Signal</keyword>
<feature type="domain" description="PapC-like C-terminal" evidence="12">
    <location>
        <begin position="760"/>
        <end position="816"/>
    </location>
</feature>
<evidence type="ECO:0000256" key="8">
    <source>
        <dbReference type="ARBA" id="ARBA00023237"/>
    </source>
</evidence>
<proteinExistence type="inferred from homology"/>
<sequence>MVIPLSTVSRRRLTVLISLILTGIPQAAYPDNQDVEFNTDILDVNDKQNIDLSDFSRAGYIMPGTYDFFIRVNNSELPDSYPVSYIVPPDDPKGSAACLSPELIAQAGLKPEWAERLHWWNNGKCLDTASLPGMSVSPKLADSELILTLPQAYLEYTAANWDPPSRWDEGISGVLFDYNVNAGINDPAHGKQTQQVTGNGTAGANLGVWRVRADWQANLRHTTGSGDRSEHNWTWSQTYLYRAIASLQAKLTMGETFSRSDIFDNFRYIGVNLATDDNMLPPNLRGYAPEVTGVAKTNAKITVSQQGRVIYETLVAPGPFRIQDINDAVSGKLDVRVEEQDGSVQSFQMDTASIPYLTRPGRVQYKLAAGQPSEIGRHGKGPVFGMGEFSWGISNGWSLYGGSLVAGDYNAVSLGVGRDLMAFGAISFDATQSFARLPQEDKQYRGGSYRLSYSKRFEELDSQVTFAGYRFSERDFMSMNQYLDRRYSDNRADNNKELYTIMFSKQFPDIGLSTYLNYSHQTYWNRPDNDNYNLSLAKYMDIGSYKNINISLSAYRNKYQDKNDDGVYLNISMPLGDRATVSYNSMINRHGNSHNVSYYDRPDDNNSYRLGTGLSSNGKASVDGYYMHYADSALVTASAGHIDGEYTSASLSLQGGVTMTPQGGAFHRINMPGSARLLVDTGGVADVPVRSTGALSYTNRFGKAVLPDMNNYFRNSAAIDINKLPENAEARRSVQQLTLTEGAIGYRQFDVLSGQKAMAAIRLADGSEPPFGAVVTSADNRELGIVNDGGQVYLSGINSGDILTLRRGSEAACRMTVPELAPGHALYTLLLTCGAEPQSVPEKPQPVALPSSPPPADRPQQGKWLNITGRADPAPSTRNEMSDSL</sequence>
<evidence type="ECO:0000256" key="1">
    <source>
        <dbReference type="ARBA" id="ARBA00004571"/>
    </source>
</evidence>
<dbReference type="InterPro" id="IPR043142">
    <property type="entry name" value="PapC-like_C_sf"/>
</dbReference>
<comment type="similarity">
    <text evidence="2 9">Belongs to the fimbrial export usher family.</text>
</comment>
<protein>
    <submittedName>
        <fullName evidence="14">PapC/FimD family outer membrane usher protein</fullName>
    </submittedName>
</protein>
<evidence type="ECO:0000256" key="4">
    <source>
        <dbReference type="ARBA" id="ARBA00022452"/>
    </source>
</evidence>
<comment type="caution">
    <text evidence="14">The sequence shown here is derived from an EMBL/GenBank/DDBJ whole genome shotgun (WGS) entry which is preliminary data.</text>
</comment>
<dbReference type="Pfam" id="PF13954">
    <property type="entry name" value="PapC_N"/>
    <property type="match status" value="1"/>
</dbReference>
<feature type="domain" description="PapC N-terminal" evidence="13">
    <location>
        <begin position="36"/>
        <end position="182"/>
    </location>
</feature>
<evidence type="ECO:0000259" key="12">
    <source>
        <dbReference type="Pfam" id="PF13953"/>
    </source>
</evidence>
<dbReference type="InterPro" id="IPR018030">
    <property type="entry name" value="Fimbrial_membr_usher_CS"/>
</dbReference>
<dbReference type="Gene3D" id="3.10.20.410">
    <property type="match status" value="1"/>
</dbReference>
<keyword evidence="5 9" id="KW-0812">Transmembrane</keyword>
<name>A0A8I0Q423_MORMO</name>
<evidence type="ECO:0000256" key="3">
    <source>
        <dbReference type="ARBA" id="ARBA00022448"/>
    </source>
</evidence>
<dbReference type="PANTHER" id="PTHR30451">
    <property type="entry name" value="OUTER MEMBRANE USHER PROTEIN"/>
    <property type="match status" value="1"/>
</dbReference>
<dbReference type="EMBL" id="PKLF01000014">
    <property type="protein sequence ID" value="MBE8613819.1"/>
    <property type="molecule type" value="Genomic_DNA"/>
</dbReference>
<evidence type="ECO:0000256" key="10">
    <source>
        <dbReference type="SAM" id="MobiDB-lite"/>
    </source>
</evidence>